<keyword evidence="4 13" id="KW-0949">S-adenosyl-L-methionine</keyword>
<dbReference type="InterPro" id="IPR002817">
    <property type="entry name" value="ThiC/BzaA/B"/>
</dbReference>
<dbReference type="AlphaFoldDB" id="E3I5C9"/>
<dbReference type="GO" id="GO:0005829">
    <property type="term" value="C:cytosol"/>
    <property type="evidence" value="ECO:0007669"/>
    <property type="project" value="TreeGrafter"/>
</dbReference>
<comment type="catalytic activity">
    <reaction evidence="11 13">
        <text>5-amino-1-(5-phospho-beta-D-ribosyl)imidazole + S-adenosyl-L-methionine = 4-amino-2-methyl-5-(phosphooxymethyl)pyrimidine + CO + 5'-deoxyadenosine + formate + L-methionine + 3 H(+)</text>
        <dbReference type="Rhea" id="RHEA:24840"/>
        <dbReference type="ChEBI" id="CHEBI:15378"/>
        <dbReference type="ChEBI" id="CHEBI:15740"/>
        <dbReference type="ChEBI" id="CHEBI:17245"/>
        <dbReference type="ChEBI" id="CHEBI:17319"/>
        <dbReference type="ChEBI" id="CHEBI:57844"/>
        <dbReference type="ChEBI" id="CHEBI:58354"/>
        <dbReference type="ChEBI" id="CHEBI:59789"/>
        <dbReference type="ChEBI" id="CHEBI:137981"/>
        <dbReference type="EC" id="4.1.99.17"/>
    </reaction>
</comment>
<keyword evidence="7 13" id="KW-0784">Thiamine biosynthesis</keyword>
<protein>
    <recommendedName>
        <fullName evidence="13">Phosphomethylpyrimidine synthase</fullName>
        <ecNumber evidence="13">4.1.99.17</ecNumber>
    </recommendedName>
    <alternativeName>
        <fullName evidence="13">Hydroxymethylpyrimidine phosphate synthase</fullName>
        <shortName evidence="13">HMP-P synthase</shortName>
        <shortName evidence="13">HMP-phosphate synthase</shortName>
        <shortName evidence="13">HMPP synthase</shortName>
    </alternativeName>
    <alternativeName>
        <fullName evidence="13">Thiamine biosynthesis protein ThiC</fullName>
    </alternativeName>
</protein>
<feature type="binding site" evidence="13">
    <location>
        <position position="481"/>
    </location>
    <ligand>
        <name>Zn(2+)</name>
        <dbReference type="ChEBI" id="CHEBI:29105"/>
    </ligand>
</feature>
<dbReference type="UniPathway" id="UPA00060"/>
<dbReference type="RefSeq" id="WP_013420032.1">
    <property type="nucleotide sequence ID" value="NC_014664.1"/>
</dbReference>
<dbReference type="PANTHER" id="PTHR30557">
    <property type="entry name" value="THIAMINE BIOSYNTHESIS PROTEIN THIC"/>
    <property type="match status" value="1"/>
</dbReference>
<dbReference type="Pfam" id="PF01964">
    <property type="entry name" value="ThiC_Rad_SAM"/>
    <property type="match status" value="1"/>
</dbReference>
<keyword evidence="16" id="KW-1185">Reference proteome</keyword>
<evidence type="ECO:0000256" key="10">
    <source>
        <dbReference type="ARBA" id="ARBA00023239"/>
    </source>
</evidence>
<comment type="similarity">
    <text evidence="12 13">Belongs to the ThiC family.</text>
</comment>
<dbReference type="SFLD" id="SFLDG01114">
    <property type="entry name" value="phosphomethylpyrimidine_syntha"/>
    <property type="match status" value="1"/>
</dbReference>
<evidence type="ECO:0000256" key="9">
    <source>
        <dbReference type="ARBA" id="ARBA00023014"/>
    </source>
</evidence>
<feature type="binding site" evidence="13">
    <location>
        <position position="313"/>
    </location>
    <ligand>
        <name>substrate</name>
    </ligand>
</feature>
<dbReference type="NCBIfam" id="TIGR00190">
    <property type="entry name" value="thiC"/>
    <property type="match status" value="1"/>
</dbReference>
<organism evidence="15 16">
    <name type="scientific">Rhodomicrobium vannielii (strain ATCC 17100 / DSM 162 / LMG 4299 / NCIMB 10020 / ATH 3.1.1)</name>
    <dbReference type="NCBI Taxonomy" id="648757"/>
    <lineage>
        <taxon>Bacteria</taxon>
        <taxon>Pseudomonadati</taxon>
        <taxon>Pseudomonadota</taxon>
        <taxon>Alphaproteobacteria</taxon>
        <taxon>Hyphomicrobiales</taxon>
        <taxon>Hyphomicrobiaceae</taxon>
        <taxon>Rhodomicrobium</taxon>
    </lineage>
</organism>
<evidence type="ECO:0000256" key="4">
    <source>
        <dbReference type="ARBA" id="ARBA00022691"/>
    </source>
</evidence>
<dbReference type="eggNOG" id="COG0422">
    <property type="taxonomic scope" value="Bacteria"/>
</dbReference>
<feature type="binding site" evidence="13">
    <location>
        <begin position="374"/>
        <end position="377"/>
    </location>
    <ligand>
        <name>substrate</name>
    </ligand>
</feature>
<feature type="binding site" evidence="13">
    <location>
        <position position="440"/>
    </location>
    <ligand>
        <name>substrate</name>
    </ligand>
</feature>
<dbReference type="Gene3D" id="6.10.250.620">
    <property type="match status" value="1"/>
</dbReference>
<feature type="domain" description="ThiC-associated" evidence="14">
    <location>
        <begin position="20"/>
        <end position="86"/>
    </location>
</feature>
<dbReference type="OrthoDB" id="9805897at2"/>
<name>E3I5C9_RHOVT</name>
<evidence type="ECO:0000256" key="6">
    <source>
        <dbReference type="ARBA" id="ARBA00022833"/>
    </source>
</evidence>
<comment type="cofactor">
    <cofactor evidence="13">
        <name>[4Fe-4S] cluster</name>
        <dbReference type="ChEBI" id="CHEBI:49883"/>
    </cofactor>
    <text evidence="13">Binds 1 [4Fe-4S] cluster per subunit. The cluster is coordinated with 3 cysteines and an exchangeable S-adenosyl-L-methionine.</text>
</comment>
<reference evidence="16" key="1">
    <citation type="journal article" date="2011" name="J. Bacteriol.">
        <title>Genome sequences of eight morphologically diverse alphaproteobacteria.</title>
        <authorList>
            <consortium name="US DOE Joint Genome Institute"/>
            <person name="Brown P.J."/>
            <person name="Kysela D.T."/>
            <person name="Buechlein A."/>
            <person name="Hemmerich C."/>
            <person name="Brun Y.V."/>
        </authorList>
    </citation>
    <scope>NUCLEOTIDE SEQUENCE [LARGE SCALE GENOMIC DNA]</scope>
    <source>
        <strain evidence="16">ATCC 17100 / ATH 3.1.1 / DSM 162 / LMG 4299</strain>
    </source>
</reference>
<gene>
    <name evidence="13" type="primary">thiC</name>
    <name evidence="15" type="ordered locus">Rvan_2426</name>
</gene>
<evidence type="ECO:0000256" key="2">
    <source>
        <dbReference type="ARBA" id="ARBA00004948"/>
    </source>
</evidence>
<dbReference type="GO" id="GO:0008270">
    <property type="term" value="F:zinc ion binding"/>
    <property type="evidence" value="ECO:0007669"/>
    <property type="project" value="UniProtKB-UniRule"/>
</dbReference>
<dbReference type="Proteomes" id="UP000001399">
    <property type="component" value="Chromosome"/>
</dbReference>
<accession>E3I5C9</accession>
<proteinExistence type="inferred from homology"/>
<dbReference type="NCBIfam" id="NF009895">
    <property type="entry name" value="PRK13352.1"/>
    <property type="match status" value="1"/>
</dbReference>
<feature type="binding site" evidence="13">
    <location>
        <position position="569"/>
    </location>
    <ligand>
        <name>[4Fe-4S] cluster</name>
        <dbReference type="ChEBI" id="CHEBI:49883"/>
        <note>4Fe-4S-S-AdoMet</note>
    </ligand>
</feature>
<feature type="binding site" evidence="13">
    <location>
        <position position="417"/>
    </location>
    <ligand>
        <name>Zn(2+)</name>
        <dbReference type="ChEBI" id="CHEBI:29105"/>
    </ligand>
</feature>
<evidence type="ECO:0000256" key="13">
    <source>
        <dbReference type="HAMAP-Rule" id="MF_00089"/>
    </source>
</evidence>
<dbReference type="SFLD" id="SFLDS00113">
    <property type="entry name" value="Radical_SAM_Phosphomethylpyrim"/>
    <property type="match status" value="1"/>
</dbReference>
<evidence type="ECO:0000256" key="11">
    <source>
        <dbReference type="ARBA" id="ARBA00050218"/>
    </source>
</evidence>
<feature type="binding site" evidence="13">
    <location>
        <position position="564"/>
    </location>
    <ligand>
        <name>[4Fe-4S] cluster</name>
        <dbReference type="ChEBI" id="CHEBI:49883"/>
        <note>4Fe-4S-S-AdoMet</note>
    </ligand>
</feature>
<keyword evidence="10 13" id="KW-0456">Lyase</keyword>
<evidence type="ECO:0000259" key="14">
    <source>
        <dbReference type="Pfam" id="PF13667"/>
    </source>
</evidence>
<evidence type="ECO:0000256" key="12">
    <source>
        <dbReference type="ARBA" id="ARBA00061546"/>
    </source>
</evidence>
<dbReference type="HOGENOM" id="CLU_013181_2_1_5"/>
<dbReference type="HAMAP" id="MF_00089">
    <property type="entry name" value="ThiC"/>
    <property type="match status" value="1"/>
</dbReference>
<feature type="binding site" evidence="13">
    <location>
        <position position="219"/>
    </location>
    <ligand>
        <name>substrate</name>
    </ligand>
</feature>
<dbReference type="Gene3D" id="3.20.20.540">
    <property type="entry name" value="Radical SAM ThiC family, central domain"/>
    <property type="match status" value="1"/>
</dbReference>
<feature type="binding site" evidence="13">
    <location>
        <position position="248"/>
    </location>
    <ligand>
        <name>substrate</name>
    </ligand>
</feature>
<sequence>MNAPIDPKKIEPVKVTTGSLPGSRKVYAEAAPDVRVPFREIVLHESSGEPPFRVYDTSGPYSDEATRIDVHAGLARHRDTWVKRRAVEAYEGRAVKPEDDGNVGEAHRAREFSHRYPVYRAADGQPLTQLELARAGVITEEMVYIANRENVGRTAALDRAKEALADGESFGASIPEFITPDFVRDEVARGRAIIPANVNHAELEPMIIGRNFLTKVNANIGNSAVSSSVEEEVEKMVWSIRWGADTVMDLSTGRNIHTTREWIIRNAPVPIGTVPIYQALEKVNGDPVKLDWEVYKDTLIEQCEQGVDYFTIHAGVRLRYVPLSAKRVTGIVSRGGSIMAKWCLAHHRESFLYERFDEICDIMRRYDVSFSLGDGLRPGSIADANDAAQFAELETLGELTKVAWAKGCQVMIEGPGHVPLHKIKVNVEKQLALCGEAPFYTLGPLVTDIAPGHDHITSAIGAAMIGWFGTAMLCYVTPKEHLGLPDRDDVKAGVIAYKIAAHAADLGKGHPAAQLRDNAISRARFEFRWEDQFNLGLDPEGSRAMHDETLPKDAHKAAHFCSMCGPKFCSMEITQQVRDYAATLNETPEMAAQSGMDEMSEKFKEMGGQVYVDLKTTP</sequence>
<dbReference type="NCBIfam" id="NF006763">
    <property type="entry name" value="PRK09284.1"/>
    <property type="match status" value="1"/>
</dbReference>
<keyword evidence="8 13" id="KW-0408">Iron</keyword>
<dbReference type="KEGG" id="rva:Rvan_2426"/>
<keyword evidence="5 13" id="KW-0479">Metal-binding</keyword>
<dbReference type="EC" id="4.1.99.17" evidence="13"/>
<dbReference type="Pfam" id="PF13667">
    <property type="entry name" value="ThiC-associated"/>
    <property type="match status" value="1"/>
</dbReference>
<dbReference type="EMBL" id="CP002292">
    <property type="protein sequence ID" value="ADP71650.1"/>
    <property type="molecule type" value="Genomic_DNA"/>
</dbReference>
<dbReference type="FunFam" id="3.20.20.540:FF:000001">
    <property type="entry name" value="Phosphomethylpyrimidine synthase"/>
    <property type="match status" value="1"/>
</dbReference>
<evidence type="ECO:0000256" key="8">
    <source>
        <dbReference type="ARBA" id="ARBA00023004"/>
    </source>
</evidence>
<comment type="subunit">
    <text evidence="13">Homodimer.</text>
</comment>
<dbReference type="STRING" id="648757.Rvan_2426"/>
<feature type="binding site" evidence="13">
    <location>
        <position position="561"/>
    </location>
    <ligand>
        <name>[4Fe-4S] cluster</name>
        <dbReference type="ChEBI" id="CHEBI:49883"/>
        <note>4Fe-4S-S-AdoMet</note>
    </ligand>
</feature>
<dbReference type="SFLD" id="SFLDF00407">
    <property type="entry name" value="phosphomethylpyrimidine_syntha"/>
    <property type="match status" value="1"/>
</dbReference>
<comment type="pathway">
    <text evidence="2 13">Cofactor biosynthesis; thiamine diphosphate biosynthesis.</text>
</comment>
<dbReference type="InterPro" id="IPR037509">
    <property type="entry name" value="ThiC"/>
</dbReference>
<evidence type="ECO:0000256" key="1">
    <source>
        <dbReference type="ARBA" id="ARBA00003175"/>
    </source>
</evidence>
<feature type="binding site" evidence="13">
    <location>
        <position position="277"/>
    </location>
    <ligand>
        <name>substrate</name>
    </ligand>
</feature>
<dbReference type="GO" id="GO:0070284">
    <property type="term" value="F:phosphomethylpyrimidine synthase activity"/>
    <property type="evidence" value="ECO:0007669"/>
    <property type="project" value="UniProtKB-EC"/>
</dbReference>
<dbReference type="GO" id="GO:0051539">
    <property type="term" value="F:4 iron, 4 sulfur cluster binding"/>
    <property type="evidence" value="ECO:0007669"/>
    <property type="project" value="UniProtKB-KW"/>
</dbReference>
<evidence type="ECO:0000256" key="3">
    <source>
        <dbReference type="ARBA" id="ARBA00022485"/>
    </source>
</evidence>
<dbReference type="PANTHER" id="PTHR30557:SF1">
    <property type="entry name" value="PHOSPHOMETHYLPYRIMIDINE SYNTHASE, CHLOROPLASTIC"/>
    <property type="match status" value="1"/>
</dbReference>
<dbReference type="GO" id="GO:0009229">
    <property type="term" value="P:thiamine diphosphate biosynthetic process"/>
    <property type="evidence" value="ECO:0007669"/>
    <property type="project" value="UniProtKB-UniRule"/>
</dbReference>
<comment type="function">
    <text evidence="1 13">Catalyzes the synthesis of the hydroxymethylpyrimidine phosphate (HMP-P) moiety of thiamine from aminoimidazole ribotide (AIR) in a radical S-adenosyl-L-methionine (SAM)-dependent reaction.</text>
</comment>
<evidence type="ECO:0000313" key="15">
    <source>
        <dbReference type="EMBL" id="ADP71650.1"/>
    </source>
</evidence>
<dbReference type="GO" id="GO:0009228">
    <property type="term" value="P:thiamine biosynthetic process"/>
    <property type="evidence" value="ECO:0007669"/>
    <property type="project" value="UniProtKB-UniRule"/>
</dbReference>
<evidence type="ECO:0000313" key="16">
    <source>
        <dbReference type="Proteomes" id="UP000001399"/>
    </source>
</evidence>
<evidence type="ECO:0000256" key="7">
    <source>
        <dbReference type="ARBA" id="ARBA00022977"/>
    </source>
</evidence>
<keyword evidence="3 13" id="KW-0004">4Fe-4S</keyword>
<evidence type="ECO:0000256" key="5">
    <source>
        <dbReference type="ARBA" id="ARBA00022723"/>
    </source>
</evidence>
<dbReference type="InterPro" id="IPR038521">
    <property type="entry name" value="ThiC/Bza_core_dom"/>
</dbReference>
<dbReference type="InterPro" id="IPR025747">
    <property type="entry name" value="ThiC-associated_dom"/>
</dbReference>
<keyword evidence="6 13" id="KW-0862">Zinc</keyword>
<feature type="binding site" evidence="13">
    <location>
        <begin position="333"/>
        <end position="335"/>
    </location>
    <ligand>
        <name>substrate</name>
    </ligand>
</feature>
<feature type="binding site" evidence="13">
    <location>
        <position position="413"/>
    </location>
    <ligand>
        <name>substrate</name>
    </ligand>
</feature>
<keyword evidence="9 13" id="KW-0411">Iron-sulfur</keyword>